<evidence type="ECO:0000313" key="2">
    <source>
        <dbReference type="Proteomes" id="UP001209540"/>
    </source>
</evidence>
<reference evidence="1" key="2">
    <citation type="submission" date="2023-02" db="EMBL/GenBank/DDBJ databases">
        <authorList>
            <consortium name="DOE Joint Genome Institute"/>
            <person name="Mondo S.J."/>
            <person name="Chang Y."/>
            <person name="Wang Y."/>
            <person name="Ahrendt S."/>
            <person name="Andreopoulos W."/>
            <person name="Barry K."/>
            <person name="Beard J."/>
            <person name="Benny G.L."/>
            <person name="Blankenship S."/>
            <person name="Bonito G."/>
            <person name="Cuomo C."/>
            <person name="Desiro A."/>
            <person name="Gervers K.A."/>
            <person name="Hundley H."/>
            <person name="Kuo A."/>
            <person name="LaButti K."/>
            <person name="Lang B.F."/>
            <person name="Lipzen A."/>
            <person name="O'Donnell K."/>
            <person name="Pangilinan J."/>
            <person name="Reynolds N."/>
            <person name="Sandor L."/>
            <person name="Smith M.W."/>
            <person name="Tsang A."/>
            <person name="Grigoriev I.V."/>
            <person name="Stajich J.E."/>
            <person name="Spatafora J.W."/>
        </authorList>
    </citation>
    <scope>NUCLEOTIDE SEQUENCE</scope>
    <source>
        <strain evidence="1">RSA 2281</strain>
    </source>
</reference>
<accession>A0AAD5KPK2</accession>
<name>A0AAD5KPK2_9FUNG</name>
<organism evidence="1 2">
    <name type="scientific">Phascolomyces articulosus</name>
    <dbReference type="NCBI Taxonomy" id="60185"/>
    <lineage>
        <taxon>Eukaryota</taxon>
        <taxon>Fungi</taxon>
        <taxon>Fungi incertae sedis</taxon>
        <taxon>Mucoromycota</taxon>
        <taxon>Mucoromycotina</taxon>
        <taxon>Mucoromycetes</taxon>
        <taxon>Mucorales</taxon>
        <taxon>Lichtheimiaceae</taxon>
        <taxon>Phascolomyces</taxon>
    </lineage>
</organism>
<protein>
    <submittedName>
        <fullName evidence="1">Uncharacterized protein</fullName>
    </submittedName>
</protein>
<comment type="caution">
    <text evidence="1">The sequence shown here is derived from an EMBL/GenBank/DDBJ whole genome shotgun (WGS) entry which is preliminary data.</text>
</comment>
<dbReference type="EMBL" id="JAIXMP010000001">
    <property type="protein sequence ID" value="KAI9278229.1"/>
    <property type="molecule type" value="Genomic_DNA"/>
</dbReference>
<evidence type="ECO:0000313" key="1">
    <source>
        <dbReference type="EMBL" id="KAI9278229.1"/>
    </source>
</evidence>
<dbReference type="AlphaFoldDB" id="A0AAD5KPK2"/>
<gene>
    <name evidence="1" type="ORF">BDA99DRAFT_530998</name>
</gene>
<proteinExistence type="predicted"/>
<reference evidence="1" key="1">
    <citation type="journal article" date="2022" name="IScience">
        <title>Evolution of zygomycete secretomes and the origins of terrestrial fungal ecologies.</title>
        <authorList>
            <person name="Chang Y."/>
            <person name="Wang Y."/>
            <person name="Mondo S."/>
            <person name="Ahrendt S."/>
            <person name="Andreopoulos W."/>
            <person name="Barry K."/>
            <person name="Beard J."/>
            <person name="Benny G.L."/>
            <person name="Blankenship S."/>
            <person name="Bonito G."/>
            <person name="Cuomo C."/>
            <person name="Desiro A."/>
            <person name="Gervers K.A."/>
            <person name="Hundley H."/>
            <person name="Kuo A."/>
            <person name="LaButti K."/>
            <person name="Lang B.F."/>
            <person name="Lipzen A."/>
            <person name="O'Donnell K."/>
            <person name="Pangilinan J."/>
            <person name="Reynolds N."/>
            <person name="Sandor L."/>
            <person name="Smith M.E."/>
            <person name="Tsang A."/>
            <person name="Grigoriev I.V."/>
            <person name="Stajich J.E."/>
            <person name="Spatafora J.W."/>
        </authorList>
    </citation>
    <scope>NUCLEOTIDE SEQUENCE</scope>
    <source>
        <strain evidence="1">RSA 2281</strain>
    </source>
</reference>
<keyword evidence="2" id="KW-1185">Reference proteome</keyword>
<sequence>MSRYYISMTMLPHSFYLASMDNYAFTTLEEACRNNDKMNCLAATNKISALAPFFYIPLEDVTHPIFSLTLSLYKLNNAVNDTLLKQQQIRGHLPSPLRHSGLQLYFVAALPKCFHGPTQLGVHSP</sequence>
<dbReference type="Proteomes" id="UP001209540">
    <property type="component" value="Unassembled WGS sequence"/>
</dbReference>